<organism evidence="2 3">
    <name type="scientific">Xylanibacter ruminicola</name>
    <name type="common">Prevotella ruminicola</name>
    <dbReference type="NCBI Taxonomy" id="839"/>
    <lineage>
        <taxon>Bacteria</taxon>
        <taxon>Pseudomonadati</taxon>
        <taxon>Bacteroidota</taxon>
        <taxon>Bacteroidia</taxon>
        <taxon>Bacteroidales</taxon>
        <taxon>Prevotellaceae</taxon>
        <taxon>Xylanibacter</taxon>
    </lineage>
</organism>
<accession>A0A1M6T5G2</accession>
<proteinExistence type="predicted"/>
<feature type="compositionally biased region" description="Basic and acidic residues" evidence="1">
    <location>
        <begin position="1"/>
        <end position="12"/>
    </location>
</feature>
<dbReference type="EMBL" id="FRBD01000005">
    <property type="protein sequence ID" value="SHK52139.1"/>
    <property type="molecule type" value="Genomic_DNA"/>
</dbReference>
<feature type="region of interest" description="Disordered" evidence="1">
    <location>
        <begin position="1"/>
        <end position="44"/>
    </location>
</feature>
<evidence type="ECO:0000313" key="2">
    <source>
        <dbReference type="EMBL" id="SHK52139.1"/>
    </source>
</evidence>
<gene>
    <name evidence="2" type="ORF">SAMN05216463_10515</name>
</gene>
<name>A0A1M6T5G2_XYLRU</name>
<sequence length="44" mass="4660">MAEDKNKIKEAELNEEQLDEVSGGANDPSAQRGKGELPAGGFTK</sequence>
<evidence type="ECO:0000256" key="1">
    <source>
        <dbReference type="SAM" id="MobiDB-lite"/>
    </source>
</evidence>
<reference evidence="2 3" key="1">
    <citation type="submission" date="2016-11" db="EMBL/GenBank/DDBJ databases">
        <authorList>
            <person name="Jaros S."/>
            <person name="Januszkiewicz K."/>
            <person name="Wedrychowicz H."/>
        </authorList>
    </citation>
    <scope>NUCLEOTIDE SEQUENCE [LARGE SCALE GENOMIC DNA]</scope>
    <source>
        <strain evidence="2 3">KHT3</strain>
    </source>
</reference>
<protein>
    <submittedName>
        <fullName evidence="2">Uncharacterized protein</fullName>
    </submittedName>
</protein>
<evidence type="ECO:0000313" key="3">
    <source>
        <dbReference type="Proteomes" id="UP000184130"/>
    </source>
</evidence>
<dbReference type="RefSeq" id="WP_262503376.1">
    <property type="nucleotide sequence ID" value="NZ_FRBD01000005.1"/>
</dbReference>
<dbReference type="Proteomes" id="UP000184130">
    <property type="component" value="Unassembled WGS sequence"/>
</dbReference>
<dbReference type="AlphaFoldDB" id="A0A1M6T5G2"/>